<feature type="compositionally biased region" description="Pro residues" evidence="1">
    <location>
        <begin position="1032"/>
        <end position="1042"/>
    </location>
</feature>
<organism evidence="3 4">
    <name type="scientific">Littorina saxatilis</name>
    <dbReference type="NCBI Taxonomy" id="31220"/>
    <lineage>
        <taxon>Eukaryota</taxon>
        <taxon>Metazoa</taxon>
        <taxon>Spiralia</taxon>
        <taxon>Lophotrochozoa</taxon>
        <taxon>Mollusca</taxon>
        <taxon>Gastropoda</taxon>
        <taxon>Caenogastropoda</taxon>
        <taxon>Littorinimorpha</taxon>
        <taxon>Littorinoidea</taxon>
        <taxon>Littorinidae</taxon>
        <taxon>Littorina</taxon>
    </lineage>
</organism>
<feature type="region of interest" description="Disordered" evidence="1">
    <location>
        <begin position="1"/>
        <end position="713"/>
    </location>
</feature>
<feature type="compositionally biased region" description="Polar residues" evidence="1">
    <location>
        <begin position="297"/>
        <end position="315"/>
    </location>
</feature>
<feature type="compositionally biased region" description="Basic residues" evidence="1">
    <location>
        <begin position="1231"/>
        <end position="1242"/>
    </location>
</feature>
<feature type="compositionally biased region" description="Basic and acidic residues" evidence="1">
    <location>
        <begin position="401"/>
        <end position="417"/>
    </location>
</feature>
<feature type="region of interest" description="Disordered" evidence="1">
    <location>
        <begin position="1113"/>
        <end position="1581"/>
    </location>
</feature>
<feature type="region of interest" description="Disordered" evidence="1">
    <location>
        <begin position="2045"/>
        <end position="2121"/>
    </location>
</feature>
<evidence type="ECO:0000313" key="3">
    <source>
        <dbReference type="EMBL" id="KAK7112801.1"/>
    </source>
</evidence>
<feature type="compositionally biased region" description="Basic residues" evidence="1">
    <location>
        <begin position="570"/>
        <end position="580"/>
    </location>
</feature>
<feature type="compositionally biased region" description="Basic and acidic residues" evidence="1">
    <location>
        <begin position="581"/>
        <end position="652"/>
    </location>
</feature>
<dbReference type="PROSITE" id="PS00028">
    <property type="entry name" value="ZINC_FINGER_C2H2_1"/>
    <property type="match status" value="1"/>
</dbReference>
<feature type="compositionally biased region" description="Basic and acidic residues" evidence="1">
    <location>
        <begin position="1553"/>
        <end position="1565"/>
    </location>
</feature>
<name>A0AAN9GLY5_9CAEN</name>
<feature type="compositionally biased region" description="Basic and acidic residues" evidence="1">
    <location>
        <begin position="134"/>
        <end position="143"/>
    </location>
</feature>
<feature type="compositionally biased region" description="Polar residues" evidence="1">
    <location>
        <begin position="1151"/>
        <end position="1170"/>
    </location>
</feature>
<keyword evidence="4" id="KW-1185">Reference proteome</keyword>
<feature type="compositionally biased region" description="Polar residues" evidence="1">
    <location>
        <begin position="1393"/>
        <end position="1405"/>
    </location>
</feature>
<feature type="compositionally biased region" description="Polar residues" evidence="1">
    <location>
        <begin position="360"/>
        <end position="396"/>
    </location>
</feature>
<protein>
    <recommendedName>
        <fullName evidence="2">C2H2-type domain-containing protein</fullName>
    </recommendedName>
</protein>
<feature type="compositionally biased region" description="Basic and acidic residues" evidence="1">
    <location>
        <begin position="1920"/>
        <end position="1957"/>
    </location>
</feature>
<feature type="compositionally biased region" description="Basic and acidic residues" evidence="1">
    <location>
        <begin position="1845"/>
        <end position="1871"/>
    </location>
</feature>
<feature type="compositionally biased region" description="Polar residues" evidence="1">
    <location>
        <begin position="254"/>
        <end position="263"/>
    </location>
</feature>
<sequence>MNAAGDDELGLVEGDMDNEDLEGEMDFPEEWMVLDDVDEPEEGDELHEDQENDPAVQPEKAAGDSKLDDEKESLSSEKKDNKAPDEDAMEADEDQEKTVQPEKAAGDSKLDDDKESTSSDKKDKKAPAKQSAASDKREADKKGGVQAAKQPTSATKQAQAGGGKKVATPTPAKQPAKAVPTRRSQSRTPAGAKTPATATQPVAGKSPAQGRPGSAASQARTPTPPVPPKSTPQKTTTTAQAKTQAQSKPKAQPSTPALKTPAQSKLPEQGNSSMKQAVQGKAGKPQSQTLVAKPAAQQKSSEQGAPAQKTVTGTEAESDKGAPASKPGSVSKANVAGSPTISKTPAGKVAQSKLAPKTATGLSKAQTSETAKSATPGTANTQTAQPKQLDQSQPAATQVKLEAEVKIKTPVKPDQKPADGSSVKSDASAATVPAKTGKDNKLDGEVMVKVEKLEPKADGSASVPKDKSEFVGNDTKTNGKGVVASAEPSKKSETDNSSTKPADKKSDTAPDKSSSDKSANKGSSKSDDKSSKPERSTDKSKSNIDNRYSSRSSTRLSSGSRENLNGRSGDRRRSRSRSRGRSRDRTSSRYGRSDDKNSSSTGDKKSTTDAKRSDDKNSSSIGDKKSTTDAKRSDDKNSSSTGDKKTTTDAKKTTPSASASKEISPTTSRSAEVSKKGESVPGKTVKVFEKGIQTDNTGEKTKTSQGGQVEQEISQSQALELKPSKMEQGLWRFSLKMSPLEVGDLAKQELRTLLNTAQDCAIYLRNQGPNRKKKGESHVYFNRLLTTKCFMQKLFQMQLSNKKLEIEINRKILDSNEKDIVILEMDMTTPGTLATTAATSMLMSKGAGEDKNVHISNVPKSTTQELLFVVFPTAYSIQMPRDGKDKGGVVLQLRSAQCAEDILKCYASVTINKTKLKLCRKGAAHDKPVEPRQSVGKTAEVAKKSAEVPKKNEDTADEVEGKAVCNHCGQICMSKSARKRHARKFHNMSENIVFAEKESKGGFQSATDTQPKTQTKPANTPAKPANTQAKPPNTPAKPPNTPQTPKVFQIPVLNKRQPPSVPQIGSQPDVKRPRMDGPPPPQLQGFGCFPVPTSMPHKMNVMPQNFNMMQAAMGSGFRLPPPGHQPVTAWPPTSGPPPPTTQPQGPQGTPKWQSSKRQGFQPDSNLQGTEAISPEWDEDSPRRPSRDSPRGRQTKDAGLFEGRTPRRRSLSPARPYHRGSRSPGRMAPMRRGSRSPVRRRHTSISPTRLASNQQRRSRSPLRHAGSRTFNKGPQRPQRQNYSPVSQGRLSRSPRRSSRSPRRPGRQGRANYSPVSQGRLSRSPGKSGPSPRKRGHSSDRQGGPQRRTRKSPSQQDSRSYSPISQGRLSRSPGRRNRSSGGETHRQGRAAARQGNKSYSPVSQGRLSRSPGRKGQSPSRQGQKGYGARKRSHSPVQKKISPRPGRDSDRQNSSSAQHSHSPASKGRMTGQSMSKQAYSPERQSRSPGPKSRMGSQNQAAARRSFSSSRHSQSPGRQSRSTGQGQGAARQTHSPDRPAASSYRQNTQQRPAESVQNREKKTARESSADRGGWVTRTCLPSSTAPSRASLFSAAFSTQASGSSTLFPSATTMIPGLDLLFKATAKELDIDLKPSPVPAKLWPLPTNKAAALRQQGRNTAKEEIYRGNEPQPVNRDNLQGREGLSGRLGNDPAWWRGDSAKSSPLFDKPGTRDAPPPLPARDSQAAASLNSSRDLMSLRQEAAKHLAKMEKTSASQILGLDLGRLQDSGRPLASQAPMRQMGEISGGSEFRPMAGTREQQPPPGLDLMTARNIAPELRSFGDSRPSQEPSALKPAGALNWNRTLGLDRPGLDRPALDRLGLERPSLDRPSMDRPGLDRIGLDRPVLNRMGLDRLGLDRLGSERLGTDRLGFDRPGLDCPGLDRPGLDRPGLDRPGFDHSGLDRPGFDHSGLDRPGFDHSGLDRPGFNHSGLDRPGFDRLGLDRPALDRPGLSRPLWEEDRPLNPGGGDWRNQRVQDWDHGRSALPAARDIDTGGAGGLNRPLGAGYGMMSGDARHFPPPHPLDARPGGAPPLGDGGGRQPGGMMGNMGGMGSMSYGGSGSWLPPPRSLDQTMQPPHHPFMNRPPM</sequence>
<dbReference type="InterPro" id="IPR013087">
    <property type="entry name" value="Znf_C2H2_type"/>
</dbReference>
<feature type="compositionally biased region" description="Polar residues" evidence="1">
    <location>
        <begin position="1243"/>
        <end position="1254"/>
    </location>
</feature>
<feature type="compositionally biased region" description="Polar residues" evidence="1">
    <location>
        <begin position="1267"/>
        <end position="1284"/>
    </location>
</feature>
<feature type="domain" description="C2H2-type" evidence="2">
    <location>
        <begin position="965"/>
        <end position="986"/>
    </location>
</feature>
<gene>
    <name evidence="3" type="ORF">V1264_012191</name>
</gene>
<feature type="region of interest" description="Disordered" evidence="1">
    <location>
        <begin position="1781"/>
        <end position="1801"/>
    </location>
</feature>
<evidence type="ECO:0000259" key="2">
    <source>
        <dbReference type="PROSITE" id="PS00028"/>
    </source>
</evidence>
<feature type="compositionally biased region" description="Basic and acidic residues" evidence="1">
    <location>
        <begin position="1966"/>
        <end position="1982"/>
    </location>
</feature>
<feature type="region of interest" description="Disordered" evidence="1">
    <location>
        <begin position="1907"/>
        <end position="2009"/>
    </location>
</feature>
<feature type="compositionally biased region" description="Low complexity" evidence="1">
    <location>
        <begin position="547"/>
        <end position="561"/>
    </location>
</feature>
<accession>A0AAN9GLY5</accession>
<feature type="compositionally biased region" description="Polar residues" evidence="1">
    <location>
        <begin position="1350"/>
        <end position="1363"/>
    </location>
</feature>
<feature type="compositionally biased region" description="Low complexity" evidence="1">
    <location>
        <begin position="1451"/>
        <end position="1462"/>
    </location>
</feature>
<feature type="compositionally biased region" description="Polar residues" evidence="1">
    <location>
        <begin position="703"/>
        <end position="713"/>
    </location>
</feature>
<dbReference type="EMBL" id="JBAMIC010000002">
    <property type="protein sequence ID" value="KAK7112801.1"/>
    <property type="molecule type" value="Genomic_DNA"/>
</dbReference>
<feature type="compositionally biased region" description="Basic and acidic residues" evidence="1">
    <location>
        <begin position="501"/>
        <end position="544"/>
    </location>
</feature>
<feature type="compositionally biased region" description="Pro residues" evidence="1">
    <location>
        <begin position="2111"/>
        <end position="2121"/>
    </location>
</feature>
<comment type="caution">
    <text evidence="3">The sequence shown here is derived from an EMBL/GenBank/DDBJ whole genome shotgun (WGS) entry which is preliminary data.</text>
</comment>
<feature type="compositionally biased region" description="Gly residues" evidence="1">
    <location>
        <begin position="2069"/>
        <end position="2095"/>
    </location>
</feature>
<feature type="region of interest" description="Disordered" evidence="1">
    <location>
        <begin position="925"/>
        <end position="957"/>
    </location>
</feature>
<feature type="compositionally biased region" description="Basic and acidic residues" evidence="1">
    <location>
        <begin position="940"/>
        <end position="954"/>
    </location>
</feature>
<feature type="compositionally biased region" description="Basic and acidic residues" evidence="1">
    <location>
        <begin position="96"/>
        <end position="126"/>
    </location>
</feature>
<reference evidence="3 4" key="1">
    <citation type="submission" date="2024-02" db="EMBL/GenBank/DDBJ databases">
        <title>Chromosome-scale genome assembly of the rough periwinkle Littorina saxatilis.</title>
        <authorList>
            <person name="De Jode A."/>
            <person name="Faria R."/>
            <person name="Formenti G."/>
            <person name="Sims Y."/>
            <person name="Smith T.P."/>
            <person name="Tracey A."/>
            <person name="Wood J.M.D."/>
            <person name="Zagrodzka Z.B."/>
            <person name="Johannesson K."/>
            <person name="Butlin R.K."/>
            <person name="Leder E.H."/>
        </authorList>
    </citation>
    <scope>NUCLEOTIDE SEQUENCE [LARGE SCALE GENOMIC DNA]</scope>
    <source>
        <strain evidence="3">Snail1</strain>
        <tissue evidence="3">Muscle</tissue>
    </source>
</reference>
<feature type="compositionally biased region" description="Acidic residues" evidence="1">
    <location>
        <begin position="86"/>
        <end position="95"/>
    </location>
</feature>
<feature type="compositionally biased region" description="Polar residues" evidence="1">
    <location>
        <begin position="1002"/>
        <end position="1018"/>
    </location>
</feature>
<evidence type="ECO:0000313" key="4">
    <source>
        <dbReference type="Proteomes" id="UP001374579"/>
    </source>
</evidence>
<feature type="compositionally biased region" description="Polar residues" evidence="1">
    <location>
        <begin position="149"/>
        <end position="158"/>
    </location>
</feature>
<feature type="compositionally biased region" description="Low complexity" evidence="1">
    <location>
        <begin position="188"/>
        <end position="201"/>
    </location>
</feature>
<feature type="compositionally biased region" description="Low complexity" evidence="1">
    <location>
        <begin position="165"/>
        <end position="181"/>
    </location>
</feature>
<feature type="compositionally biased region" description="Basic and acidic residues" evidence="1">
    <location>
        <begin position="61"/>
        <end position="85"/>
    </location>
</feature>
<feature type="compositionally biased region" description="Low complexity" evidence="1">
    <location>
        <begin position="231"/>
        <end position="253"/>
    </location>
</feature>
<feature type="compositionally biased region" description="Low complexity" evidence="1">
    <location>
        <begin position="1317"/>
        <end position="1329"/>
    </location>
</feature>
<feature type="compositionally biased region" description="Polar residues" evidence="1">
    <location>
        <begin position="1539"/>
        <end position="1552"/>
    </location>
</feature>
<feature type="compositionally biased region" description="Basic and acidic residues" evidence="1">
    <location>
        <begin position="436"/>
        <end position="457"/>
    </location>
</feature>
<feature type="compositionally biased region" description="Acidic residues" evidence="1">
    <location>
        <begin position="1"/>
        <end position="52"/>
    </location>
</feature>
<feature type="region of interest" description="Disordered" evidence="1">
    <location>
        <begin position="1647"/>
        <end position="1728"/>
    </location>
</feature>
<feature type="compositionally biased region" description="Basic and acidic residues" evidence="1">
    <location>
        <begin position="1179"/>
        <end position="1195"/>
    </location>
</feature>
<feature type="compositionally biased region" description="Basic residues" evidence="1">
    <location>
        <begin position="1291"/>
        <end position="1305"/>
    </location>
</feature>
<dbReference type="Proteomes" id="UP001374579">
    <property type="component" value="Unassembled WGS sequence"/>
</dbReference>
<feature type="region of interest" description="Disordered" evidence="1">
    <location>
        <begin position="1837"/>
        <end position="1871"/>
    </location>
</feature>
<feature type="compositionally biased region" description="Basic residues" evidence="1">
    <location>
        <begin position="1205"/>
        <end position="1220"/>
    </location>
</feature>
<feature type="compositionally biased region" description="Basic residues" evidence="1">
    <location>
        <begin position="1255"/>
        <end position="1265"/>
    </location>
</feature>
<feature type="compositionally biased region" description="Low complexity" evidence="1">
    <location>
        <begin position="1493"/>
        <end position="1520"/>
    </location>
</feature>
<proteinExistence type="predicted"/>
<feature type="region of interest" description="Disordered" evidence="1">
    <location>
        <begin position="996"/>
        <end position="1086"/>
    </location>
</feature>
<evidence type="ECO:0000256" key="1">
    <source>
        <dbReference type="SAM" id="MobiDB-lite"/>
    </source>
</evidence>